<keyword evidence="7 10" id="KW-0648">Protein biosynthesis</keyword>
<feature type="domain" description="RNA-binding S4" evidence="12">
    <location>
        <begin position="339"/>
        <end position="397"/>
    </location>
</feature>
<evidence type="ECO:0000256" key="4">
    <source>
        <dbReference type="ARBA" id="ARBA00022741"/>
    </source>
</evidence>
<comment type="catalytic activity">
    <reaction evidence="9 10">
        <text>tRNA(Tyr) + L-tyrosine + ATP = L-tyrosyl-tRNA(Tyr) + AMP + diphosphate + H(+)</text>
        <dbReference type="Rhea" id="RHEA:10220"/>
        <dbReference type="Rhea" id="RHEA-COMP:9706"/>
        <dbReference type="Rhea" id="RHEA-COMP:9707"/>
        <dbReference type="ChEBI" id="CHEBI:15378"/>
        <dbReference type="ChEBI" id="CHEBI:30616"/>
        <dbReference type="ChEBI" id="CHEBI:33019"/>
        <dbReference type="ChEBI" id="CHEBI:58315"/>
        <dbReference type="ChEBI" id="CHEBI:78442"/>
        <dbReference type="ChEBI" id="CHEBI:78536"/>
        <dbReference type="ChEBI" id="CHEBI:456215"/>
        <dbReference type="EC" id="6.1.1.1"/>
    </reaction>
</comment>
<dbReference type="PRINTS" id="PR01040">
    <property type="entry name" value="TRNASYNTHTYR"/>
</dbReference>
<evidence type="ECO:0000256" key="10">
    <source>
        <dbReference type="HAMAP-Rule" id="MF_02007"/>
    </source>
</evidence>
<feature type="short sequence motif" description="'KMSKS' region" evidence="10">
    <location>
        <begin position="229"/>
        <end position="233"/>
    </location>
</feature>
<keyword evidence="8 10" id="KW-0030">Aminoacyl-tRNA synthetase</keyword>
<dbReference type="Gene3D" id="3.10.290.10">
    <property type="entry name" value="RNA-binding S4 domain"/>
    <property type="match status" value="1"/>
</dbReference>
<dbReference type="SMART" id="SM00363">
    <property type="entry name" value="S4"/>
    <property type="match status" value="1"/>
</dbReference>
<dbReference type="SUPFAM" id="SSF52374">
    <property type="entry name" value="Nucleotidylyl transferase"/>
    <property type="match status" value="1"/>
</dbReference>
<dbReference type="PANTHER" id="PTHR11766:SF1">
    <property type="entry name" value="TYROSINE--TRNA LIGASE"/>
    <property type="match status" value="1"/>
</dbReference>
<dbReference type="PROSITE" id="PS50889">
    <property type="entry name" value="S4"/>
    <property type="match status" value="1"/>
</dbReference>
<comment type="subunit">
    <text evidence="1 10">Homodimer.</text>
</comment>
<dbReference type="InterPro" id="IPR024108">
    <property type="entry name" value="Tyr-tRNA-ligase_bac_2"/>
</dbReference>
<dbReference type="GO" id="GO:0004831">
    <property type="term" value="F:tyrosine-tRNA ligase activity"/>
    <property type="evidence" value="ECO:0007669"/>
    <property type="project" value="UniProtKB-UniRule"/>
</dbReference>
<evidence type="ECO:0000256" key="2">
    <source>
        <dbReference type="ARBA" id="ARBA00022490"/>
    </source>
</evidence>
<dbReference type="InterPro" id="IPR002942">
    <property type="entry name" value="S4_RNA-bd"/>
</dbReference>
<dbReference type="Gene3D" id="3.40.50.620">
    <property type="entry name" value="HUPs"/>
    <property type="match status" value="1"/>
</dbReference>
<dbReference type="PROSITE" id="PS00178">
    <property type="entry name" value="AA_TRNA_LIGASE_I"/>
    <property type="match status" value="1"/>
</dbReference>
<comment type="subcellular location">
    <subcellularLocation>
        <location evidence="10">Cytoplasm</location>
    </subcellularLocation>
</comment>
<dbReference type="AlphaFoldDB" id="A0A424YGW1"/>
<dbReference type="Pfam" id="PF00579">
    <property type="entry name" value="tRNA-synt_1b"/>
    <property type="match status" value="1"/>
</dbReference>
<reference evidence="13 14" key="1">
    <citation type="submission" date="2018-08" db="EMBL/GenBank/DDBJ databases">
        <title>The metabolism and importance of syntrophic acetate oxidation coupled to methane or sulfide production in haloalkaline environments.</title>
        <authorList>
            <person name="Timmers P.H.A."/>
            <person name="Vavourakis C.D."/>
            <person name="Sorokin D.Y."/>
            <person name="Sinninghe Damste J.S."/>
            <person name="Muyzer G."/>
            <person name="Stams A.J.M."/>
            <person name="Plugge C.M."/>
        </authorList>
    </citation>
    <scope>NUCLEOTIDE SEQUENCE [LARGE SCALE GENOMIC DNA]</scope>
    <source>
        <strain evidence="13">MSAO_Bac1</strain>
    </source>
</reference>
<keyword evidence="2 10" id="KW-0963">Cytoplasm</keyword>
<evidence type="ECO:0000256" key="7">
    <source>
        <dbReference type="ARBA" id="ARBA00022917"/>
    </source>
</evidence>
<evidence type="ECO:0000256" key="8">
    <source>
        <dbReference type="ARBA" id="ARBA00023146"/>
    </source>
</evidence>
<dbReference type="GO" id="GO:0003723">
    <property type="term" value="F:RNA binding"/>
    <property type="evidence" value="ECO:0007669"/>
    <property type="project" value="UniProtKB-KW"/>
</dbReference>
<dbReference type="CDD" id="cd00805">
    <property type="entry name" value="TyrRS_core"/>
    <property type="match status" value="1"/>
</dbReference>
<accession>A0A424YGW1</accession>
<dbReference type="InterPro" id="IPR001412">
    <property type="entry name" value="aa-tRNA-synth_I_CS"/>
</dbReference>
<comment type="function">
    <text evidence="10">Catalyzes the attachment of tyrosine to tRNA(Tyr) in a two-step reaction: tyrosine is first activated by ATP to form Tyr-AMP and then transferred to the acceptor end of tRNA(Tyr).</text>
</comment>
<sequence>MNPQEQFEIIKEGTVEIIQEEELLNKLERSCKEGKPLTGKLGFDPSAPDLHLGHTVVLHKIKEFQDLGHDVVIILGDFTGRIGDPTGRSETRKQLSQEEVMANAKTYQEQIFKILSKERTRLVFNSEWLKDLTFADVIELASKYTVARMLEREDFAKRFRENHAISIHEFFYPLMQGYDSVAIKADIEFGATEQKFNLLMGRHLQKEYGQEPQVALTMPILTGINGVHKMSKSLNNYIGINEPSQEIYGKTMSLADELMIDYFRLAARLEEEEVARIEEGLKKGELHPRDVKMRLARELVTMYYSEEEAEKAEAEFQKVFQQRNLPSQMPEVKVNDGPIWIVRLLTESGLASTNSEARRLVKQGAVKIDGEKITDPNLELKVDDGAVLQAGKRKFARCSR</sequence>
<keyword evidence="5 10" id="KW-0067">ATP-binding</keyword>
<keyword evidence="4 10" id="KW-0547">Nucleotide-binding</keyword>
<evidence type="ECO:0000256" key="11">
    <source>
        <dbReference type="PROSITE-ProRule" id="PRU00182"/>
    </source>
</evidence>
<proteinExistence type="inferred from homology"/>
<dbReference type="GO" id="GO:0005829">
    <property type="term" value="C:cytosol"/>
    <property type="evidence" value="ECO:0007669"/>
    <property type="project" value="TreeGrafter"/>
</dbReference>
<dbReference type="Pfam" id="PF01479">
    <property type="entry name" value="S4"/>
    <property type="match status" value="1"/>
</dbReference>
<dbReference type="GO" id="GO:0005524">
    <property type="term" value="F:ATP binding"/>
    <property type="evidence" value="ECO:0007669"/>
    <property type="project" value="UniProtKB-UniRule"/>
</dbReference>
<keyword evidence="6 11" id="KW-0694">RNA-binding</keyword>
<dbReference type="Proteomes" id="UP000285138">
    <property type="component" value="Unassembled WGS sequence"/>
</dbReference>
<protein>
    <recommendedName>
        <fullName evidence="10">Tyrosine--tRNA ligase</fullName>
        <ecNumber evidence="10">6.1.1.1</ecNumber>
    </recommendedName>
    <alternativeName>
        <fullName evidence="10">Tyrosyl-tRNA synthetase</fullName>
        <shortName evidence="10">TyrRS</shortName>
    </alternativeName>
</protein>
<dbReference type="InterPro" id="IPR036986">
    <property type="entry name" value="S4_RNA-bd_sf"/>
</dbReference>
<dbReference type="CDD" id="cd00165">
    <property type="entry name" value="S4"/>
    <property type="match status" value="1"/>
</dbReference>
<dbReference type="NCBIfam" id="TIGR00234">
    <property type="entry name" value="tyrS"/>
    <property type="match status" value="1"/>
</dbReference>
<dbReference type="GO" id="GO:0006437">
    <property type="term" value="P:tyrosyl-tRNA aminoacylation"/>
    <property type="evidence" value="ECO:0007669"/>
    <property type="project" value="UniProtKB-UniRule"/>
</dbReference>
<evidence type="ECO:0000256" key="9">
    <source>
        <dbReference type="ARBA" id="ARBA00048248"/>
    </source>
</evidence>
<name>A0A424YGW1_9FIRM</name>
<evidence type="ECO:0000313" key="14">
    <source>
        <dbReference type="Proteomes" id="UP000285138"/>
    </source>
</evidence>
<dbReference type="Gene3D" id="1.10.240.10">
    <property type="entry name" value="Tyrosyl-Transfer RNA Synthetase"/>
    <property type="match status" value="1"/>
</dbReference>
<dbReference type="EC" id="6.1.1.1" evidence="10"/>
<dbReference type="InterPro" id="IPR002305">
    <property type="entry name" value="aa-tRNA-synth_Ic"/>
</dbReference>
<feature type="short sequence motif" description="'HIGH' region" evidence="10">
    <location>
        <begin position="45"/>
        <end position="54"/>
    </location>
</feature>
<feature type="binding site" evidence="10">
    <location>
        <position position="232"/>
    </location>
    <ligand>
        <name>ATP</name>
        <dbReference type="ChEBI" id="CHEBI:30616"/>
    </ligand>
</feature>
<evidence type="ECO:0000256" key="6">
    <source>
        <dbReference type="ARBA" id="ARBA00022884"/>
    </source>
</evidence>
<comment type="caution">
    <text evidence="13">The sequence shown here is derived from an EMBL/GenBank/DDBJ whole genome shotgun (WGS) entry which is preliminary data.</text>
</comment>
<dbReference type="FunFam" id="3.10.290.10:FF:000022">
    <property type="entry name" value="Tyrosine--tRNA ligase"/>
    <property type="match status" value="1"/>
</dbReference>
<evidence type="ECO:0000256" key="1">
    <source>
        <dbReference type="ARBA" id="ARBA00011738"/>
    </source>
</evidence>
<dbReference type="FunFam" id="3.40.50.620:FF:000061">
    <property type="entry name" value="Tyrosine--tRNA ligase"/>
    <property type="match status" value="1"/>
</dbReference>
<dbReference type="InterPro" id="IPR014729">
    <property type="entry name" value="Rossmann-like_a/b/a_fold"/>
</dbReference>
<dbReference type="SUPFAM" id="SSF55174">
    <property type="entry name" value="Alpha-L RNA-binding motif"/>
    <property type="match status" value="1"/>
</dbReference>
<comment type="similarity">
    <text evidence="10">Belongs to the class-I aminoacyl-tRNA synthetase family. TyrS type 2 subfamily.</text>
</comment>
<evidence type="ECO:0000259" key="12">
    <source>
        <dbReference type="SMART" id="SM00363"/>
    </source>
</evidence>
<evidence type="ECO:0000256" key="5">
    <source>
        <dbReference type="ARBA" id="ARBA00022840"/>
    </source>
</evidence>
<evidence type="ECO:0000256" key="3">
    <source>
        <dbReference type="ARBA" id="ARBA00022598"/>
    </source>
</evidence>
<keyword evidence="3 10" id="KW-0436">Ligase</keyword>
<gene>
    <name evidence="10" type="primary">tyrS</name>
    <name evidence="13" type="ORF">D5R97_02875</name>
</gene>
<dbReference type="PANTHER" id="PTHR11766">
    <property type="entry name" value="TYROSYL-TRNA SYNTHETASE"/>
    <property type="match status" value="1"/>
</dbReference>
<dbReference type="HAMAP" id="MF_02007">
    <property type="entry name" value="Tyr_tRNA_synth_type2"/>
    <property type="match status" value="1"/>
</dbReference>
<dbReference type="InterPro" id="IPR024088">
    <property type="entry name" value="Tyr-tRNA-ligase_bac-type"/>
</dbReference>
<evidence type="ECO:0000313" key="13">
    <source>
        <dbReference type="EMBL" id="RQD77256.1"/>
    </source>
</evidence>
<dbReference type="EMBL" id="QZAA01000076">
    <property type="protein sequence ID" value="RQD77256.1"/>
    <property type="molecule type" value="Genomic_DNA"/>
</dbReference>
<organism evidence="13 14">
    <name type="scientific">Candidatus Syntrophonatronum acetioxidans</name>
    <dbReference type="NCBI Taxonomy" id="1795816"/>
    <lineage>
        <taxon>Bacteria</taxon>
        <taxon>Bacillati</taxon>
        <taxon>Bacillota</taxon>
        <taxon>Clostridia</taxon>
        <taxon>Eubacteriales</taxon>
        <taxon>Syntrophomonadaceae</taxon>
        <taxon>Candidatus Syntrophonatronum</taxon>
    </lineage>
</organism>
<dbReference type="InterPro" id="IPR002307">
    <property type="entry name" value="Tyr-tRNA-ligase"/>
</dbReference>
<dbReference type="FunFam" id="1.10.240.10:FF:000006">
    <property type="entry name" value="Tyrosine--tRNA ligase"/>
    <property type="match status" value="1"/>
</dbReference>